<dbReference type="NCBIfam" id="TIGR01873">
    <property type="entry name" value="cas_CT1978"/>
    <property type="match status" value="1"/>
</dbReference>
<organism evidence="1 2">
    <name type="scientific">Methylobrevis pamukkalensis</name>
    <dbReference type="NCBI Taxonomy" id="1439726"/>
    <lineage>
        <taxon>Bacteria</taxon>
        <taxon>Pseudomonadati</taxon>
        <taxon>Pseudomonadota</taxon>
        <taxon>Alphaproteobacteria</taxon>
        <taxon>Hyphomicrobiales</taxon>
        <taxon>Pleomorphomonadaceae</taxon>
        <taxon>Methylobrevis</taxon>
    </lineage>
</organism>
<protein>
    <submittedName>
        <fullName evidence="1">CRISPR-associated endoribonuclease Cas2</fullName>
        <ecNumber evidence="1">3.1.-.-</ecNumber>
    </submittedName>
</protein>
<dbReference type="OrthoDB" id="7570605at2"/>
<dbReference type="AlphaFoldDB" id="A0A1E3GUD9"/>
<keyword evidence="2" id="KW-1185">Reference proteome</keyword>
<comment type="caution">
    <text evidence="1">The sequence shown here is derived from an EMBL/GenBank/DDBJ whole genome shotgun (WGS) entry which is preliminary data.</text>
</comment>
<dbReference type="PATRIC" id="fig|1439726.3.peg.4645"/>
<dbReference type="RefSeq" id="WP_069308445.1">
    <property type="nucleotide sequence ID" value="NZ_MCRJ01000204.1"/>
</dbReference>
<dbReference type="Pfam" id="PF09707">
    <property type="entry name" value="Cas_Cas2CT1978"/>
    <property type="match status" value="1"/>
</dbReference>
<dbReference type="GO" id="GO:0016787">
    <property type="term" value="F:hydrolase activity"/>
    <property type="evidence" value="ECO:0007669"/>
    <property type="project" value="UniProtKB-KW"/>
</dbReference>
<gene>
    <name evidence="1" type="primary">ygbF</name>
    <name evidence="1" type="ORF">A6302_04374</name>
</gene>
<keyword evidence="1" id="KW-0378">Hydrolase</keyword>
<evidence type="ECO:0000313" key="1">
    <source>
        <dbReference type="EMBL" id="ODN67679.1"/>
    </source>
</evidence>
<proteinExistence type="predicted"/>
<accession>A0A1E3GUD9</accession>
<dbReference type="InterPro" id="IPR010152">
    <property type="entry name" value="CRISPR-assoc_prot_Cas2_sub"/>
</dbReference>
<reference evidence="1 2" key="1">
    <citation type="submission" date="2016-07" db="EMBL/GenBank/DDBJ databases">
        <title>Draft Genome Sequence of Methylobrevis pamukkalensis PK2.</title>
        <authorList>
            <person name="Vasilenko O.V."/>
            <person name="Doronina N.V."/>
            <person name="Shmareva M.N."/>
            <person name="Tarlachkov S.V."/>
            <person name="Mustakhimov I."/>
            <person name="Trotsenko Y.A."/>
        </authorList>
    </citation>
    <scope>NUCLEOTIDE SEQUENCE [LARGE SCALE GENOMIC DNA]</scope>
    <source>
        <strain evidence="1 2">PK2</strain>
    </source>
</reference>
<dbReference type="Gene3D" id="3.30.70.240">
    <property type="match status" value="1"/>
</dbReference>
<sequence>MPMTVVVTRDVADRYRGFLASVMPEVAPGVYVSPEVSRAVRERIWTVLSDWWATMPGGSVVMSWRDGTSAGGLGLAMLGTPPVELADLDGVLVVRRKASTPPVL</sequence>
<dbReference type="EC" id="3.1.-.-" evidence="1"/>
<dbReference type="Proteomes" id="UP000094622">
    <property type="component" value="Unassembled WGS sequence"/>
</dbReference>
<evidence type="ECO:0000313" key="2">
    <source>
        <dbReference type="Proteomes" id="UP000094622"/>
    </source>
</evidence>
<dbReference type="EMBL" id="MCRJ01000204">
    <property type="protein sequence ID" value="ODN67679.1"/>
    <property type="molecule type" value="Genomic_DNA"/>
</dbReference>
<name>A0A1E3GUD9_9HYPH</name>